<dbReference type="GO" id="GO:0043161">
    <property type="term" value="P:proteasome-mediated ubiquitin-dependent protein catabolic process"/>
    <property type="evidence" value="ECO:0007669"/>
    <property type="project" value="TreeGrafter"/>
</dbReference>
<dbReference type="InterPro" id="IPR050409">
    <property type="entry name" value="E3_ubiq-protein_ligase"/>
</dbReference>
<dbReference type="InterPro" id="IPR036020">
    <property type="entry name" value="WW_dom_sf"/>
</dbReference>
<gene>
    <name evidence="11" type="ORF">M514_09609</name>
</gene>
<feature type="domain" description="WW" evidence="9">
    <location>
        <begin position="385"/>
        <end position="419"/>
    </location>
</feature>
<dbReference type="InterPro" id="IPR000569">
    <property type="entry name" value="HECT_dom"/>
</dbReference>
<dbReference type="Gene3D" id="3.30.2410.10">
    <property type="entry name" value="Hect, E3 ligase catalytic domain"/>
    <property type="match status" value="1"/>
</dbReference>
<dbReference type="SMART" id="SM00456">
    <property type="entry name" value="WW"/>
    <property type="match status" value="4"/>
</dbReference>
<protein>
    <recommendedName>
        <fullName evidence="3">HECT-type E3 ubiquitin transferase</fullName>
        <ecNumber evidence="3">2.3.2.26</ecNumber>
    </recommendedName>
</protein>
<dbReference type="PANTHER" id="PTHR11254">
    <property type="entry name" value="HECT DOMAIN UBIQUITIN-PROTEIN LIGASE"/>
    <property type="match status" value="1"/>
</dbReference>
<accession>A0A085N876</accession>
<evidence type="ECO:0000313" key="11">
    <source>
        <dbReference type="EMBL" id="KFD65672.1"/>
    </source>
</evidence>
<dbReference type="CDD" id="cd00078">
    <property type="entry name" value="HECTc"/>
    <property type="match status" value="1"/>
</dbReference>
<dbReference type="FunFam" id="3.90.1750.10:FF:000079">
    <property type="entry name" value="E3 ubiquitin-protein ligase"/>
    <property type="match status" value="1"/>
</dbReference>
<evidence type="ECO:0000259" key="9">
    <source>
        <dbReference type="PROSITE" id="PS50020"/>
    </source>
</evidence>
<comment type="catalytic activity">
    <reaction evidence="1">
        <text>S-ubiquitinyl-[E2 ubiquitin-conjugating enzyme]-L-cysteine + [acceptor protein]-L-lysine = [E2 ubiquitin-conjugating enzyme]-L-cysteine + N(6)-ubiquitinyl-[acceptor protein]-L-lysine.</text>
        <dbReference type="EC" id="2.3.2.26"/>
    </reaction>
</comment>
<dbReference type="UniPathway" id="UPA00143"/>
<dbReference type="Gene3D" id="3.30.2160.10">
    <property type="entry name" value="Hect, E3 ligase catalytic domain"/>
    <property type="match status" value="1"/>
</dbReference>
<name>A0A085N876_9BILA</name>
<dbReference type="FunFam" id="3.30.2160.10:FF:000003">
    <property type="entry name" value="E3 ubiquitin-protein ligase"/>
    <property type="match status" value="1"/>
</dbReference>
<feature type="domain" description="HECT" evidence="10">
    <location>
        <begin position="516"/>
        <end position="850"/>
    </location>
</feature>
<dbReference type="PROSITE" id="PS50237">
    <property type="entry name" value="HECT"/>
    <property type="match status" value="1"/>
</dbReference>
<dbReference type="InterPro" id="IPR001202">
    <property type="entry name" value="WW_dom"/>
</dbReference>
<proteinExistence type="predicted"/>
<feature type="domain" description="WW" evidence="9">
    <location>
        <begin position="425"/>
        <end position="458"/>
    </location>
</feature>
<keyword evidence="6 7" id="KW-0833">Ubl conjugation pathway</keyword>
<dbReference type="EMBL" id="KL367534">
    <property type="protein sequence ID" value="KFD65672.1"/>
    <property type="molecule type" value="Genomic_DNA"/>
</dbReference>
<dbReference type="PROSITE" id="PS01159">
    <property type="entry name" value="WW_DOMAIN_1"/>
    <property type="match status" value="4"/>
</dbReference>
<reference evidence="11" key="1">
    <citation type="journal article" date="2014" name="Nat. Genet.">
        <title>Genome and transcriptome of the porcine whipworm Trichuris suis.</title>
        <authorList>
            <person name="Jex A.R."/>
            <person name="Nejsum P."/>
            <person name="Schwarz E.M."/>
            <person name="Hu L."/>
            <person name="Young N.D."/>
            <person name="Hall R.S."/>
            <person name="Korhonen P.K."/>
            <person name="Liao S."/>
            <person name="Thamsborg S."/>
            <person name="Xia J."/>
            <person name="Xu P."/>
            <person name="Wang S."/>
            <person name="Scheerlinck J.P."/>
            <person name="Hofmann A."/>
            <person name="Sternberg P.W."/>
            <person name="Wang J."/>
            <person name="Gasser R.B."/>
        </authorList>
    </citation>
    <scope>NUCLEOTIDE SEQUENCE [LARGE SCALE GENOMIC DNA]</scope>
    <source>
        <strain evidence="11">DCEP-RM93F</strain>
    </source>
</reference>
<evidence type="ECO:0000256" key="7">
    <source>
        <dbReference type="PROSITE-ProRule" id="PRU00104"/>
    </source>
</evidence>
<feature type="domain" description="WW" evidence="9">
    <location>
        <begin position="313"/>
        <end position="346"/>
    </location>
</feature>
<evidence type="ECO:0000256" key="6">
    <source>
        <dbReference type="ARBA" id="ARBA00022786"/>
    </source>
</evidence>
<dbReference type="PANTHER" id="PTHR11254:SF429">
    <property type="entry name" value="E3 UBIQUITIN-PROTEIN LIGASE SU(DX)"/>
    <property type="match status" value="1"/>
</dbReference>
<dbReference type="Gene3D" id="3.90.1750.10">
    <property type="entry name" value="Hect, E3 ligase catalytic domains"/>
    <property type="match status" value="1"/>
</dbReference>
<dbReference type="Pfam" id="PF00397">
    <property type="entry name" value="WW"/>
    <property type="match status" value="4"/>
</dbReference>
<dbReference type="GO" id="GO:0061630">
    <property type="term" value="F:ubiquitin protein ligase activity"/>
    <property type="evidence" value="ECO:0007669"/>
    <property type="project" value="UniProtKB-EC"/>
</dbReference>
<dbReference type="Gene3D" id="2.20.70.10">
    <property type="match status" value="3"/>
</dbReference>
<dbReference type="SUPFAM" id="SSF51045">
    <property type="entry name" value="WW domain"/>
    <property type="match status" value="4"/>
</dbReference>
<dbReference type="InterPro" id="IPR035983">
    <property type="entry name" value="Hect_E3_ubiquitin_ligase"/>
</dbReference>
<keyword evidence="5" id="KW-0677">Repeat</keyword>
<dbReference type="Pfam" id="PF00632">
    <property type="entry name" value="HECT"/>
    <property type="match status" value="1"/>
</dbReference>
<dbReference type="SUPFAM" id="SSF56204">
    <property type="entry name" value="Hect, E3 ligase catalytic domain"/>
    <property type="match status" value="1"/>
</dbReference>
<dbReference type="PROSITE" id="PS50020">
    <property type="entry name" value="WW_DOMAIN_2"/>
    <property type="match status" value="4"/>
</dbReference>
<organism evidence="11">
    <name type="scientific">Trichuris suis</name>
    <name type="common">pig whipworm</name>
    <dbReference type="NCBI Taxonomy" id="68888"/>
    <lineage>
        <taxon>Eukaryota</taxon>
        <taxon>Metazoa</taxon>
        <taxon>Ecdysozoa</taxon>
        <taxon>Nematoda</taxon>
        <taxon>Enoplea</taxon>
        <taxon>Dorylaimia</taxon>
        <taxon>Trichinellida</taxon>
        <taxon>Trichuridae</taxon>
        <taxon>Trichuris</taxon>
    </lineage>
</organism>
<dbReference type="CDD" id="cd00201">
    <property type="entry name" value="WW"/>
    <property type="match status" value="4"/>
</dbReference>
<feature type="compositionally biased region" description="Low complexity" evidence="8">
    <location>
        <begin position="203"/>
        <end position="216"/>
    </location>
</feature>
<feature type="active site" description="Glycyl thioester intermediate" evidence="7">
    <location>
        <position position="818"/>
    </location>
</feature>
<evidence type="ECO:0000256" key="2">
    <source>
        <dbReference type="ARBA" id="ARBA00004906"/>
    </source>
</evidence>
<dbReference type="SMART" id="SM00119">
    <property type="entry name" value="HECTc"/>
    <property type="match status" value="1"/>
</dbReference>
<feature type="region of interest" description="Disordered" evidence="8">
    <location>
        <begin position="165"/>
        <end position="226"/>
    </location>
</feature>
<sequence>MFALTLVSCKTNGAVSNKVDHKLVINVENNAEVAIPLQKKSLLPEQKCTTKRWSAKEDSTIKFALVSISKTGVESTIAQCSFTARELFKPSASGAFVYDALPITFTNVEGGKGKRVKFTFAACGNLLVSPSPTPSTDSTVQLPVVNGEQQPGGSGVSPIRLVDSTIASPVDPPNSVSQETVTEEATSSEPPVVPIRTKHKKSAATTSKECCSSSSSNDGPVENADSLGDCSSRLSNTHISDITNAQRLRRVRHVIPSPPMKGRDIITGEASVRPSVEEEPLPLGWEARFDMYGRRYYIDHNSKSTTWERPSSVSLPAGWESRRDPYGRIYYVDHNTRTTTWQRPTQNMLQAHQQWQSCRDQAMEQWQQRFLYPNVGQHNGETSDEVLPEGWEKRYDLSSGRPYYVNHVNRTTQWEQPSMQNPLEQPLPSGWEMSFTEEGAPFFIDHNTKTTTYNDPRTGKPLAALSVLSGSSNTFRWKISQFRYLCMANSGSNHVKIVVSRQNLFEDSFNEVMKKNSVDLRRRLYIQFRGEEGLDYGGVAREWFFLLSHEVLNPMYCLFEYAGRNKYSLQINPASFVNPDHLKYFTFIGRFIAMALFHGKFIYSGFTMPFYKKMLRKKLTVADIESVDPEFYNSLTFIQSNNIDVLDLELYFLVDYELLGEIRTHELKEGGGSIRVTEENKEEYINLMTEWRLNRGVEEQTSAFFSGFSSVFPLEWLQYFDEREIELLLCGMQEIDIDDWQRNTVYRHYHPGSKQVIWFWEFLRSLDNEKRTRMLQFVTGTCRVPVGGFAQLQGSNGLQLFSIEKVGKENWLPRSHTCFNRLDLPPYRCYQQLAEKMTKAIEETEGFGNE</sequence>
<comment type="pathway">
    <text evidence="2">Protein modification; protein ubiquitination.</text>
</comment>
<dbReference type="EC" id="2.3.2.26" evidence="3"/>
<keyword evidence="4" id="KW-0808">Transferase</keyword>
<feature type="domain" description="WW" evidence="9">
    <location>
        <begin position="279"/>
        <end position="312"/>
    </location>
</feature>
<dbReference type="Proteomes" id="UP000030758">
    <property type="component" value="Unassembled WGS sequence"/>
</dbReference>
<dbReference type="GO" id="GO:0005737">
    <property type="term" value="C:cytoplasm"/>
    <property type="evidence" value="ECO:0007669"/>
    <property type="project" value="UniProtKB-ARBA"/>
</dbReference>
<dbReference type="FunFam" id="3.30.2410.10:FF:000002">
    <property type="entry name" value="E3 ubiquitin-protein ligase HECW2"/>
    <property type="match status" value="1"/>
</dbReference>
<dbReference type="AlphaFoldDB" id="A0A085N876"/>
<feature type="compositionally biased region" description="Polar residues" evidence="8">
    <location>
        <begin position="174"/>
        <end position="189"/>
    </location>
</feature>
<evidence type="ECO:0000256" key="3">
    <source>
        <dbReference type="ARBA" id="ARBA00012485"/>
    </source>
</evidence>
<evidence type="ECO:0000256" key="5">
    <source>
        <dbReference type="ARBA" id="ARBA00022737"/>
    </source>
</evidence>
<evidence type="ECO:0000259" key="10">
    <source>
        <dbReference type="PROSITE" id="PS50237"/>
    </source>
</evidence>
<dbReference type="GO" id="GO:0016567">
    <property type="term" value="P:protein ubiquitination"/>
    <property type="evidence" value="ECO:0007669"/>
    <property type="project" value="UniProtKB-UniPathway"/>
</dbReference>
<evidence type="ECO:0000256" key="1">
    <source>
        <dbReference type="ARBA" id="ARBA00000885"/>
    </source>
</evidence>
<evidence type="ECO:0000256" key="4">
    <source>
        <dbReference type="ARBA" id="ARBA00022679"/>
    </source>
</evidence>
<evidence type="ECO:0000256" key="8">
    <source>
        <dbReference type="SAM" id="MobiDB-lite"/>
    </source>
</evidence>
<dbReference type="OrthoDB" id="423283at2759"/>